<dbReference type="EMBL" id="AFRT01000359">
    <property type="protein sequence ID" value="ELU44298.1"/>
    <property type="molecule type" value="Genomic_DNA"/>
</dbReference>
<gene>
    <name evidence="2" type="ORF">AG1IA_01674</name>
</gene>
<name>L8X5L2_THACA</name>
<proteinExistence type="predicted"/>
<sequence length="366" mass="40093">MPSPLFPLVVVIYSGSRALTTATMPRPTRRPSPISLPHCPMDTLWEVDESLDVPCQQLRSVFEDDDEPVRNVTFPLPPRSIPQMKRFFSPRLSLPMHSAPRTRPPSRSPPKPIRAPPPAPRPVSPVILITRPVSPSSSASSSDTEPPRTPPAASAPLPAYVLAPPPPAEWESAIDALFEFDDEEEEVVLPKRATPTIILPTDSYLSFSPPSSPPPINFTHSPSSPLPPSMSVYASDSLPMSPTFSRPLGSPGLMPTSPTSPVQISWPVPTRPARSSRRMAPAPQHPHPHTLITLISLHVCPRGSSMKHEKSFTGAVYSVMILGHSIHGHGPSKKTVPRQIKRIYASILNIQFIPLPYLLLVMTRRQ</sequence>
<evidence type="ECO:0000256" key="1">
    <source>
        <dbReference type="SAM" id="MobiDB-lite"/>
    </source>
</evidence>
<comment type="caution">
    <text evidence="2">The sequence shown here is derived from an EMBL/GenBank/DDBJ whole genome shotgun (WGS) entry which is preliminary data.</text>
</comment>
<protein>
    <submittedName>
        <fullName evidence="2">Uncharacterized protein</fullName>
    </submittedName>
</protein>
<dbReference type="Proteomes" id="UP000011668">
    <property type="component" value="Unassembled WGS sequence"/>
</dbReference>
<dbReference type="HOGENOM" id="CLU_064563_0_0_1"/>
<reference evidence="2 3" key="1">
    <citation type="journal article" date="2013" name="Nat. Commun.">
        <title>The evolution and pathogenic mechanisms of the rice sheath blight pathogen.</title>
        <authorList>
            <person name="Zheng A."/>
            <person name="Lin R."/>
            <person name="Xu L."/>
            <person name="Qin P."/>
            <person name="Tang C."/>
            <person name="Ai P."/>
            <person name="Zhang D."/>
            <person name="Liu Y."/>
            <person name="Sun Z."/>
            <person name="Feng H."/>
            <person name="Wang Y."/>
            <person name="Chen Y."/>
            <person name="Liang X."/>
            <person name="Fu R."/>
            <person name="Li Q."/>
            <person name="Zhang J."/>
            <person name="Yu X."/>
            <person name="Xie Z."/>
            <person name="Ding L."/>
            <person name="Guan P."/>
            <person name="Tang J."/>
            <person name="Liang Y."/>
            <person name="Wang S."/>
            <person name="Deng Q."/>
            <person name="Li S."/>
            <person name="Zhu J."/>
            <person name="Wang L."/>
            <person name="Liu H."/>
            <person name="Li P."/>
        </authorList>
    </citation>
    <scope>NUCLEOTIDE SEQUENCE [LARGE SCALE GENOMIC DNA]</scope>
    <source>
        <strain evidence="3">AG-1 IA</strain>
    </source>
</reference>
<evidence type="ECO:0000313" key="3">
    <source>
        <dbReference type="Proteomes" id="UP000011668"/>
    </source>
</evidence>
<feature type="region of interest" description="Disordered" evidence="1">
    <location>
        <begin position="92"/>
        <end position="160"/>
    </location>
</feature>
<feature type="compositionally biased region" description="Low complexity" evidence="1">
    <location>
        <begin position="151"/>
        <end position="160"/>
    </location>
</feature>
<dbReference type="OrthoDB" id="3260871at2759"/>
<evidence type="ECO:0000313" key="2">
    <source>
        <dbReference type="EMBL" id="ELU44298.1"/>
    </source>
</evidence>
<keyword evidence="3" id="KW-1185">Reference proteome</keyword>
<accession>L8X5L2</accession>
<dbReference type="AlphaFoldDB" id="L8X5L2"/>
<organism evidence="2 3">
    <name type="scientific">Thanatephorus cucumeris (strain AG1-IA)</name>
    <name type="common">Rice sheath blight fungus</name>
    <name type="synonym">Rhizoctonia solani</name>
    <dbReference type="NCBI Taxonomy" id="983506"/>
    <lineage>
        <taxon>Eukaryota</taxon>
        <taxon>Fungi</taxon>
        <taxon>Dikarya</taxon>
        <taxon>Basidiomycota</taxon>
        <taxon>Agaricomycotina</taxon>
        <taxon>Agaricomycetes</taxon>
        <taxon>Cantharellales</taxon>
        <taxon>Ceratobasidiaceae</taxon>
        <taxon>Rhizoctonia</taxon>
        <taxon>Rhizoctonia solani AG-1</taxon>
    </lineage>
</organism>
<feature type="compositionally biased region" description="Pro residues" evidence="1">
    <location>
        <begin position="102"/>
        <end position="123"/>
    </location>
</feature>
<feature type="region of interest" description="Disordered" evidence="1">
    <location>
        <begin position="244"/>
        <end position="285"/>
    </location>
</feature>